<protein>
    <submittedName>
        <fullName evidence="1">VOC family protein</fullName>
    </submittedName>
</protein>
<dbReference type="Gene3D" id="3.10.180.10">
    <property type="entry name" value="2,3-Dihydroxybiphenyl 1,2-Dioxygenase, domain 1"/>
    <property type="match status" value="1"/>
</dbReference>
<keyword evidence="2" id="KW-1185">Reference proteome</keyword>
<evidence type="ECO:0000313" key="1">
    <source>
        <dbReference type="EMBL" id="USG61514.1"/>
    </source>
</evidence>
<gene>
    <name evidence="1" type="ORF">NBZ79_00800</name>
</gene>
<name>A0ABY4W3W1_9PROT</name>
<accession>A0ABY4W3W1</accession>
<organism evidence="1 2">
    <name type="scientific">Sneathiella marina</name>
    <dbReference type="NCBI Taxonomy" id="2950108"/>
    <lineage>
        <taxon>Bacteria</taxon>
        <taxon>Pseudomonadati</taxon>
        <taxon>Pseudomonadota</taxon>
        <taxon>Alphaproteobacteria</taxon>
        <taxon>Sneathiellales</taxon>
        <taxon>Sneathiellaceae</taxon>
        <taxon>Sneathiella</taxon>
    </lineage>
</organism>
<proteinExistence type="predicted"/>
<dbReference type="Proteomes" id="UP001056291">
    <property type="component" value="Chromosome"/>
</dbReference>
<dbReference type="RefSeq" id="WP_251934587.1">
    <property type="nucleotide sequence ID" value="NZ_CP098747.1"/>
</dbReference>
<evidence type="ECO:0000313" key="2">
    <source>
        <dbReference type="Proteomes" id="UP001056291"/>
    </source>
</evidence>
<dbReference type="EMBL" id="CP098747">
    <property type="protein sequence ID" value="USG61514.1"/>
    <property type="molecule type" value="Genomic_DNA"/>
</dbReference>
<sequence>MTPPDYVRLRQICLATTDIKQAEHDLSHLLGLDVCHRSQLENFGLENIMYAVNGTFIEIVAPVVENTTVHRFLAKNQGRGGYMAIFDCSDVAKHKALANAAGVDPIFERYNEKADLLQLNPKQTGATMMEFDHHYGGDDRLGRYEWAGDNWQEYLSTDVTSDILGIEFCSPKAAIRAELWARLCDKPLQSGEAGIQDIQLDYGILTFRQNSKNSQEMLTSINMTVKNRSRVLKQAEDLGCAATENSFECCGVTFRLQSAA</sequence>
<reference evidence="1" key="1">
    <citation type="submission" date="2022-06" db="EMBL/GenBank/DDBJ databases">
        <title>Sneathiella actinostolidae sp. nov., isolated from a sea anemonein the Western Pacific Ocean.</title>
        <authorList>
            <person name="Wei M.J."/>
        </authorList>
    </citation>
    <scope>NUCLEOTIDE SEQUENCE</scope>
    <source>
        <strain evidence="1">PHK-P5</strain>
    </source>
</reference>
<dbReference type="InterPro" id="IPR029068">
    <property type="entry name" value="Glyas_Bleomycin-R_OHBP_Dase"/>
</dbReference>
<dbReference type="SUPFAM" id="SSF54593">
    <property type="entry name" value="Glyoxalase/Bleomycin resistance protein/Dihydroxybiphenyl dioxygenase"/>
    <property type="match status" value="1"/>
</dbReference>